<dbReference type="InParanoid" id="A0A1E7EVY6"/>
<dbReference type="SMART" id="SM00554">
    <property type="entry name" value="FAS1"/>
    <property type="match status" value="1"/>
</dbReference>
<dbReference type="EMBL" id="KV784373">
    <property type="protein sequence ID" value="OEU10131.1"/>
    <property type="molecule type" value="Genomic_DNA"/>
</dbReference>
<dbReference type="PANTHER" id="PTHR10900:SF77">
    <property type="entry name" value="FI19380P1"/>
    <property type="match status" value="1"/>
</dbReference>
<proteinExistence type="predicted"/>
<dbReference type="PROSITE" id="PS50213">
    <property type="entry name" value="FAS1"/>
    <property type="match status" value="1"/>
</dbReference>
<dbReference type="KEGG" id="fcy:FRACYDRAFT_154304"/>
<feature type="domain" description="FAS1" evidence="1">
    <location>
        <begin position="1"/>
        <end position="140"/>
    </location>
</feature>
<name>A0A1E7EVY6_9STRA</name>
<dbReference type="InterPro" id="IPR036378">
    <property type="entry name" value="FAS1_dom_sf"/>
</dbReference>
<sequence>TIVEIASGDADFSTLVSLILLADESIASLLSSPGNFTVLAPTNEAFEQLLSTIDIDVDDLVTLEEKAGFLSKVLSYHVVDGSYESSEIVDGLELITLQGEKITFTLSDDSPTGVAVNGANVVAADILASNGVIHAIDGVL</sequence>
<evidence type="ECO:0000313" key="2">
    <source>
        <dbReference type="EMBL" id="OEU10131.1"/>
    </source>
</evidence>
<dbReference type="SUPFAM" id="SSF82153">
    <property type="entry name" value="FAS1 domain"/>
    <property type="match status" value="1"/>
</dbReference>
<dbReference type="FunFam" id="2.30.180.10:FF:000014">
    <property type="entry name" value="Stabilin 1"/>
    <property type="match status" value="1"/>
</dbReference>
<accession>A0A1E7EVY6</accession>
<evidence type="ECO:0000259" key="1">
    <source>
        <dbReference type="PROSITE" id="PS50213"/>
    </source>
</evidence>
<dbReference type="Pfam" id="PF02469">
    <property type="entry name" value="Fasciclin"/>
    <property type="match status" value="1"/>
</dbReference>
<dbReference type="OrthoDB" id="286301at2759"/>
<dbReference type="Proteomes" id="UP000095751">
    <property type="component" value="Unassembled WGS sequence"/>
</dbReference>
<gene>
    <name evidence="2" type="ORF">FRACYDRAFT_154304</name>
</gene>
<dbReference type="InterPro" id="IPR000782">
    <property type="entry name" value="FAS1_domain"/>
</dbReference>
<protein>
    <submittedName>
        <fullName evidence="2">Beta-Ig-H3/fasciclin</fullName>
    </submittedName>
</protein>
<keyword evidence="3" id="KW-1185">Reference proteome</keyword>
<dbReference type="AlphaFoldDB" id="A0A1E7EVY6"/>
<dbReference type="InterPro" id="IPR050904">
    <property type="entry name" value="Adhesion/Biosynth-related"/>
</dbReference>
<organism evidence="2 3">
    <name type="scientific">Fragilariopsis cylindrus CCMP1102</name>
    <dbReference type="NCBI Taxonomy" id="635003"/>
    <lineage>
        <taxon>Eukaryota</taxon>
        <taxon>Sar</taxon>
        <taxon>Stramenopiles</taxon>
        <taxon>Ochrophyta</taxon>
        <taxon>Bacillariophyta</taxon>
        <taxon>Bacillariophyceae</taxon>
        <taxon>Bacillariophycidae</taxon>
        <taxon>Bacillariales</taxon>
        <taxon>Bacillariaceae</taxon>
        <taxon>Fragilariopsis</taxon>
    </lineage>
</organism>
<feature type="non-terminal residue" evidence="2">
    <location>
        <position position="1"/>
    </location>
</feature>
<reference evidence="2 3" key="1">
    <citation type="submission" date="2016-09" db="EMBL/GenBank/DDBJ databases">
        <title>Extensive genetic diversity and differential bi-allelic expression allows diatom success in the polar Southern Ocean.</title>
        <authorList>
            <consortium name="DOE Joint Genome Institute"/>
            <person name="Mock T."/>
            <person name="Otillar R.P."/>
            <person name="Strauss J."/>
            <person name="Dupont C."/>
            <person name="Frickenhaus S."/>
            <person name="Maumus F."/>
            <person name="Mcmullan M."/>
            <person name="Sanges R."/>
            <person name="Schmutz J."/>
            <person name="Toseland A."/>
            <person name="Valas R."/>
            <person name="Veluchamy A."/>
            <person name="Ward B.J."/>
            <person name="Allen A."/>
            <person name="Barry K."/>
            <person name="Falciatore A."/>
            <person name="Ferrante M."/>
            <person name="Fortunato A.E."/>
            <person name="Gloeckner G."/>
            <person name="Gruber A."/>
            <person name="Hipkin R."/>
            <person name="Janech M."/>
            <person name="Kroth P."/>
            <person name="Leese F."/>
            <person name="Lindquist E."/>
            <person name="Lyon B.R."/>
            <person name="Martin J."/>
            <person name="Mayer C."/>
            <person name="Parker M."/>
            <person name="Quesneville H."/>
            <person name="Raymond J."/>
            <person name="Uhlig C."/>
            <person name="Valentin K.U."/>
            <person name="Worden A.Z."/>
            <person name="Armbrust E.V."/>
            <person name="Bowler C."/>
            <person name="Green B."/>
            <person name="Moulton V."/>
            <person name="Van Oosterhout C."/>
            <person name="Grigoriev I."/>
        </authorList>
    </citation>
    <scope>NUCLEOTIDE SEQUENCE [LARGE SCALE GENOMIC DNA]</scope>
    <source>
        <strain evidence="2 3">CCMP1102</strain>
    </source>
</reference>
<evidence type="ECO:0000313" key="3">
    <source>
        <dbReference type="Proteomes" id="UP000095751"/>
    </source>
</evidence>
<dbReference type="GO" id="GO:0005615">
    <property type="term" value="C:extracellular space"/>
    <property type="evidence" value="ECO:0007669"/>
    <property type="project" value="TreeGrafter"/>
</dbReference>
<dbReference type="Gene3D" id="2.30.180.10">
    <property type="entry name" value="FAS1 domain"/>
    <property type="match status" value="1"/>
</dbReference>
<feature type="non-terminal residue" evidence="2">
    <location>
        <position position="140"/>
    </location>
</feature>
<dbReference type="PANTHER" id="PTHR10900">
    <property type="entry name" value="PERIOSTIN-RELATED"/>
    <property type="match status" value="1"/>
</dbReference>